<feature type="region of interest" description="Disordered" evidence="1">
    <location>
        <begin position="1"/>
        <end position="27"/>
    </location>
</feature>
<dbReference type="Proteomes" id="UP000824469">
    <property type="component" value="Unassembled WGS sequence"/>
</dbReference>
<reference evidence="2 3" key="1">
    <citation type="journal article" date="2021" name="Nat. Plants">
        <title>The Taxus genome provides insights into paclitaxel biosynthesis.</title>
        <authorList>
            <person name="Xiong X."/>
            <person name="Gou J."/>
            <person name="Liao Q."/>
            <person name="Li Y."/>
            <person name="Zhou Q."/>
            <person name="Bi G."/>
            <person name="Li C."/>
            <person name="Du R."/>
            <person name="Wang X."/>
            <person name="Sun T."/>
            <person name="Guo L."/>
            <person name="Liang H."/>
            <person name="Lu P."/>
            <person name="Wu Y."/>
            <person name="Zhang Z."/>
            <person name="Ro D.K."/>
            <person name="Shang Y."/>
            <person name="Huang S."/>
            <person name="Yan J."/>
        </authorList>
    </citation>
    <scope>NUCLEOTIDE SEQUENCE [LARGE SCALE GENOMIC DNA]</scope>
    <source>
        <strain evidence="2">Ta-2019</strain>
    </source>
</reference>
<organism evidence="2 3">
    <name type="scientific">Taxus chinensis</name>
    <name type="common">Chinese yew</name>
    <name type="synonym">Taxus wallichiana var. chinensis</name>
    <dbReference type="NCBI Taxonomy" id="29808"/>
    <lineage>
        <taxon>Eukaryota</taxon>
        <taxon>Viridiplantae</taxon>
        <taxon>Streptophyta</taxon>
        <taxon>Embryophyta</taxon>
        <taxon>Tracheophyta</taxon>
        <taxon>Spermatophyta</taxon>
        <taxon>Pinopsida</taxon>
        <taxon>Pinidae</taxon>
        <taxon>Conifers II</taxon>
        <taxon>Cupressales</taxon>
        <taxon>Taxaceae</taxon>
        <taxon>Taxus</taxon>
    </lineage>
</organism>
<evidence type="ECO:0000256" key="1">
    <source>
        <dbReference type="SAM" id="MobiDB-lite"/>
    </source>
</evidence>
<keyword evidence="3" id="KW-1185">Reference proteome</keyword>
<evidence type="ECO:0000313" key="2">
    <source>
        <dbReference type="EMBL" id="KAH9316477.1"/>
    </source>
</evidence>
<evidence type="ECO:0000313" key="3">
    <source>
        <dbReference type="Proteomes" id="UP000824469"/>
    </source>
</evidence>
<accession>A0AA38LDB3</accession>
<proteinExistence type="predicted"/>
<dbReference type="AlphaFoldDB" id="A0AA38LDB3"/>
<name>A0AA38LDB3_TAXCH</name>
<sequence length="169" mass="19545">MFEEERSHGEQVADQEDTMKEVEHLQQDNKEADYLSYLRDCFDEKEPMEIISFSPPSIFHAHELAAMKENIQVQKPALHNGPLEPRLEDLDLPCSSKEEEGKRQEDVIISLTPFIQEGPQENSILGVETQNKWHIQRIRLCPIRYLASLEPMEKPKPVMPTSGHEDELP</sequence>
<gene>
    <name evidence="2" type="ORF">KI387_025104</name>
</gene>
<dbReference type="EMBL" id="JAHRHJ020000005">
    <property type="protein sequence ID" value="KAH9316477.1"/>
    <property type="molecule type" value="Genomic_DNA"/>
</dbReference>
<comment type="caution">
    <text evidence="2">The sequence shown here is derived from an EMBL/GenBank/DDBJ whole genome shotgun (WGS) entry which is preliminary data.</text>
</comment>
<protein>
    <submittedName>
        <fullName evidence="2">Uncharacterized protein</fullName>
    </submittedName>
</protein>
<feature type="non-terminal residue" evidence="2">
    <location>
        <position position="169"/>
    </location>
</feature>